<dbReference type="InterPro" id="IPR047589">
    <property type="entry name" value="DUF11_rpt"/>
</dbReference>
<dbReference type="InterPro" id="IPR026341">
    <property type="entry name" value="T9SS_type_B"/>
</dbReference>
<dbReference type="InterPro" id="IPR025667">
    <property type="entry name" value="SprB_repeat"/>
</dbReference>
<evidence type="ECO:0000313" key="3">
    <source>
        <dbReference type="Proteomes" id="UP001597459"/>
    </source>
</evidence>
<dbReference type="Pfam" id="PF13573">
    <property type="entry name" value="SprB"/>
    <property type="match status" value="5"/>
</dbReference>
<protein>
    <submittedName>
        <fullName evidence="2">T9SS type B sorting domain-containing protein</fullName>
    </submittedName>
</protein>
<dbReference type="NCBIfam" id="TIGR04131">
    <property type="entry name" value="Bac_Flav_CTERM"/>
    <property type="match status" value="1"/>
</dbReference>
<comment type="caution">
    <text evidence="2">The sequence shown here is derived from an EMBL/GenBank/DDBJ whole genome shotgun (WGS) entry which is preliminary data.</text>
</comment>
<reference evidence="3" key="1">
    <citation type="journal article" date="2019" name="Int. J. Syst. Evol. Microbiol.">
        <title>The Global Catalogue of Microorganisms (GCM) 10K type strain sequencing project: providing services to taxonomists for standard genome sequencing and annotation.</title>
        <authorList>
            <consortium name="The Broad Institute Genomics Platform"/>
            <consortium name="The Broad Institute Genome Sequencing Center for Infectious Disease"/>
            <person name="Wu L."/>
            <person name="Ma J."/>
        </authorList>
    </citation>
    <scope>NUCLEOTIDE SEQUENCE [LARGE SCALE GENOMIC DNA]</scope>
    <source>
        <strain evidence="3">KCTC 42423</strain>
    </source>
</reference>
<organism evidence="2 3">
    <name type="scientific">Aquimarina hainanensis</name>
    <dbReference type="NCBI Taxonomy" id="1578017"/>
    <lineage>
        <taxon>Bacteria</taxon>
        <taxon>Pseudomonadati</taxon>
        <taxon>Bacteroidota</taxon>
        <taxon>Flavobacteriia</taxon>
        <taxon>Flavobacteriales</taxon>
        <taxon>Flavobacteriaceae</taxon>
        <taxon>Aquimarina</taxon>
    </lineage>
</organism>
<keyword evidence="1" id="KW-0732">Signal</keyword>
<dbReference type="SUPFAM" id="SSF49401">
    <property type="entry name" value="Bacterial adhesins"/>
    <property type="match status" value="1"/>
</dbReference>
<evidence type="ECO:0000313" key="2">
    <source>
        <dbReference type="EMBL" id="MFD2589869.1"/>
    </source>
</evidence>
<dbReference type="RefSeq" id="WP_378256189.1">
    <property type="nucleotide sequence ID" value="NZ_JBHSJV010000001.1"/>
</dbReference>
<proteinExistence type="predicted"/>
<dbReference type="EMBL" id="JBHULX010000002">
    <property type="protein sequence ID" value="MFD2589869.1"/>
    <property type="molecule type" value="Genomic_DNA"/>
</dbReference>
<dbReference type="NCBIfam" id="TIGR01451">
    <property type="entry name" value="B_ant_repeat"/>
    <property type="match status" value="1"/>
</dbReference>
<keyword evidence="3" id="KW-1185">Reference proteome</keyword>
<gene>
    <name evidence="2" type="ORF">ACFSTE_03440</name>
</gene>
<sequence length="3424" mass="365148">MKIALQKKISLTKRALLILPFLLFHQYSVAQCLTVNNIGTGDADNDNLCDLYDLDDDNDGIPDTIECNFPELLVNGSFELDNLVAPRRWALVNHNRVTGWNSSIGIIEYWGRNFLNVNAPQGDVIIELNSTRPSAIFQTLNVQPGDRIFWSVSHKGRAGTDEASVRIGATLAGAPVQTVMRTGRNNWRQYVGVYTVPPGQNTTLFILESVSTHRNSRSVGNLIDNVQLFSIDMLENCQDTDEDGIANSLDLDSDNDGIYDVVEAGGTDDNDDGRADDNDNNANNTITLGIPSSAGNGTIPIDTGNNGSFDFLNLDSDEDGCSDADIAYNNPLADNDDGFEYGDADTATNNDGSNRINANGLVTAASYDDPVVISHPVLKVLKRVLDKDGNDITGGNVKLGDEIFYELEIENQGNENITNASIKDIIPANVNFVPGSIDADTGLNASYDSPNRQINITIDNTVVERFDSAIKIKFKTNVVESCADLREACSNEIKNIALATYTGSMSGVTINEEESILDQDACLFDIEGASTFLIDMNDCDGNFDLFICSGTADITAGGGFTAYRWTNLDTNAIIGNTQTITVSSSGRYRVDKTGNTDCPDLFEIWTVKAFNEIVNPIIEIAERTTVNGNIRTCAVTGDKLPELFLCGEDDEITLDSGFVDATSITWERLDSAACPSVIRNENCPTIDGQCEPEWTALGTNREFTVTEAGEYRIKSVFDGNCTISFYFNVYKNNFKPNLVAVKDIICDVKGVLRVQNSSNHYEYQLQTPSGATMPTQGDPTLDPDANGFQDSPEFSGLTDKGKYTVKVRQNNGLPTACTFEASKLMDTKDPTVTITTFDPGCPNDTGEMLIKVEDGASNYTYNISSTTNNFTASEGPTTETNHTFKGLNPDTYDIEVLSYDGDCIDTQRKTIKKSDDFIATASLQKDLSCNTNYQPDATQPNFDDDEHTALFIVNITGGKGPFTFSTSDTMTPALTPEPNTTNEFRFTSAGARDIYVKDETTGCIIPAGTVTVTTYEELEITMTGVPAKCPGNKGAMQVEVTAGEGPFIYILDSNIFTQAINTTTHVFNNITPGNHSVIVVDQFGCNSKTVTVNLPETKAIEADFKITQEYKCTAAGIPEQTATISITNPKNGNGNYEYSIDGVDFTNTTGSFTGLKNGVYTVYIRDTNTAICPVELGQLTVAPLQQVIDLKIDFSQVECDDLTANATLTPTATNGANSFEYRITGPTGQERNWQTSNVFNDLPTGASGTTYTFEARTTTDGCIYSEDITLKNIDFIGINAKVTQEPTCQGDEDAIISFNITTIDLTKTTFNYEITGGTITGNQNGNNLTDLTTAINGLGAGTYAITVTDNTTKCTATANNIVITDPQEIKIDNTEIAPLTCINNAIVTITASGGNGGTTYELKDSTNTTTVAGPQTTNVFSIATAATYTVVVKDNKGCTVNETITITPPPTLTATVENTSDLCYDSTNEASMNITVNGGTSPFTFTINGGGATNITGNTFSINNLTPDDYEIIIKDKFGCETTINQTISEQLTTTAALTKDIDCSGTPNASIAVTSSGGTAPIMLQVSNDGGTSFTAVPGGSPFSTNVAGDYQFKVIDANGCEAISNTVKVTTAPDPEIASTAITPPTCQGAADGIVELTVDNTIGTPPYEINFNSGGFSENTTFGGLAAGTYTYVIRDARQCVTTPPLSVTIADPAPITIGNLIKFDITCTPTTDPNNPTLTNGSVIITGVTGGTGTYDYTLLKLDNSVVATAGNPSLGTTNTNISFSDLSFGDYIFKITDSNGCNSTFNFNIATRAIFTVTESAPTVSCTGGVTVDINVQDGTGPFSIREYPNGTPVDLDPAPVPTSPPFTRTFQFTNLDFDTPFTYEVIDNGTGCTDIRSIAPQPSPSAMDISITPTSSTCNGADNGKIAYEITDYNGNELTYEIYSVVDLNTNIASSFTFSNGNAQTGLGTGPATGEVTGFSPGVYQLRIFETDGGVAAPCNAAMQFTIEEPEVLKLARNSKKDGFCSKLPELSMIASGGTAPYTYIANDGTSDVATSTSGVFNTLTDGTYHIRVEDSNGCTVTPIQETLNTITNPSITPITAYDRCDFGTGYTFTVNATGTGQLSYSIDGISFVNDGATHTFTVTSPGTYTVTVRDPNGCTGTQSIEIHEDLIVSADFDTEPTCTTGQNITVNVSGGSDFTSSPANFTFTLTGTDINGTTVNTTQNANNIFASVLAGDYTVTVTDTGVNATGCTKSVKVARVYTNPVLTLADSGNVSCNGGADGFILVELQAGTGLDNPFTYRLFDRATNAQVGTDQIDNPLFENLSAATNDYRVEVTSVFGCTAVLEPIEITEPIILSATPSTSSYSCNANNDKLFPQITVDINGGTAPYKISYTGPLSGTSLSVTGTQFIIDAYESGDYTITVTDKNNCTHTITPVINIPTIPEMTSPDVAQVTAIDCNTNTEEVTISINGGTGPFNFTEINGAVAAQNNIPSGGTITTSNAFQLPGVGNYIFEIHDTATGCSIRTDLYPIEAYDTIEAEITDGNGVACFNSTPPNGSIELTVSGHTGAYTYQLNNLTTGAVVNGAGNTTAQNPITIAGLSPGNIQVTVTDPTLGCTDETSIYTIPSAPTIDVSIELISAGFCNSSENTIIEAFAQGGSGDFEYRLEDQTGTPLAPYDTYSDTPLFENLDPVATGTTYQVRVKDANGCEATQTIIVSPPQEITIASVTSSTLSCVDSRDGSISITAAGGQGSGSYFFTITHPDGTKDAPIIGSTDSHTFTNLPAGEYTIEVTDNLNCEASQNVTIDTLPEVIVAVETTMTPSCADPTASVQVTGVGGTPPYEFSKDGTTFVSGTNPHTFNNLTEGDYSFYVKDINNCISKVSNTVPIRNIEDLSITLDKGNTFIICFGDNAASIDAFVTGGLGDYTYSLTGTDYLNQAVNIGPQNDSFFGDLLAGDYTYSVTSKDCGPEEVSFTIEQPEAFTAEATPQDISCNSKIDGSISVTASGGSPGYIYSLFNSADEALFTFVKDDSDGTLGSHVFDELPADIYRIEVSDENGCSTFVDSIEIKEPLEISAQLLSSTPESCAGDADGSAIISISGGVATSSTPVYYWSTTGEETSFVTVPDPSNLVLQDLPGGITTVFIRDENNNSECQLAYNIDITPGAVLEAELTSTVECPVIDPETGRVITPPSYTINFELSSDATTTDIIYSIQGINGTSTPPANQNLSGTFIVPPGEYEGFMLNSSGCEKSIGTITVETYTPLATPSVQTTNNSSDVNEYEILAEGGTAPYTYYITFIDGSETESELPDNIFFIRKSGEYKIRVVDSIGCETSSTIKLTYINLIIPNYFAPDKNGVQSWYPDQTTTDEDIPFLFENIEVRVFDRYGRLLADYKGDHRDDGWKGIHQGKELPSGDYWYMIIVNDKDNREFTGHFTLYRE</sequence>
<feature type="chain" id="PRO_5045065016" evidence="1">
    <location>
        <begin position="31"/>
        <end position="3424"/>
    </location>
</feature>
<dbReference type="InterPro" id="IPR008966">
    <property type="entry name" value="Adhesion_dom_sf"/>
</dbReference>
<name>A0ABW5N6U7_9FLAO</name>
<evidence type="ECO:0000256" key="1">
    <source>
        <dbReference type="SAM" id="SignalP"/>
    </source>
</evidence>
<dbReference type="Pfam" id="PF13585">
    <property type="entry name" value="CHU_C"/>
    <property type="match status" value="1"/>
</dbReference>
<feature type="signal peptide" evidence="1">
    <location>
        <begin position="1"/>
        <end position="30"/>
    </location>
</feature>
<dbReference type="Proteomes" id="UP001597459">
    <property type="component" value="Unassembled WGS sequence"/>
</dbReference>
<accession>A0ABW5N6U7</accession>